<dbReference type="FunFam" id="3.40.50.150:FF:000025">
    <property type="entry name" value="N-terminal Xaa-Pro-Lys N-methyltransferase 1"/>
    <property type="match status" value="1"/>
</dbReference>
<feature type="binding site" evidence="11">
    <location>
        <position position="88"/>
    </location>
    <ligand>
        <name>S-adenosyl-L-methionine</name>
        <dbReference type="ChEBI" id="CHEBI:59789"/>
    </ligand>
</feature>
<evidence type="ECO:0000256" key="3">
    <source>
        <dbReference type="ARBA" id="ARBA00022679"/>
    </source>
</evidence>
<keyword evidence="12" id="KW-1185">Reference proteome</keyword>
<comment type="similarity">
    <text evidence="1">Belongs to the methyltransferase superfamily. NTM1 family.</text>
</comment>
<dbReference type="PIRSF" id="PIRSF016958">
    <property type="entry name" value="DUF858_MeTrfase_lik"/>
    <property type="match status" value="1"/>
</dbReference>
<dbReference type="STRING" id="1561998.A0A1I7T0R7"/>
<evidence type="ECO:0000256" key="9">
    <source>
        <dbReference type="ARBA" id="ARBA00047885"/>
    </source>
</evidence>
<dbReference type="EC" id="2.1.1.244" evidence="5"/>
<dbReference type="Gene3D" id="3.40.50.150">
    <property type="entry name" value="Vaccinia Virus protein VP39"/>
    <property type="match status" value="1"/>
</dbReference>
<dbReference type="eggNOG" id="KOG3178">
    <property type="taxonomic scope" value="Eukaryota"/>
</dbReference>
<feature type="binding site" evidence="11">
    <location>
        <position position="148"/>
    </location>
    <ligand>
        <name>S-adenosyl-L-methionine</name>
        <dbReference type="ChEBI" id="CHEBI:59789"/>
    </ligand>
</feature>
<dbReference type="PANTHER" id="PTHR12753:SF0">
    <property type="entry name" value="ALPHA N-TERMINAL PROTEIN METHYLTRANSFERASE 1"/>
    <property type="match status" value="1"/>
</dbReference>
<evidence type="ECO:0000313" key="12">
    <source>
        <dbReference type="Proteomes" id="UP000095282"/>
    </source>
</evidence>
<dbReference type="Proteomes" id="UP000095282">
    <property type="component" value="Unplaced"/>
</dbReference>
<keyword evidence="4 11" id="KW-0949">S-adenosyl-L-methionine</keyword>
<evidence type="ECO:0000256" key="6">
    <source>
        <dbReference type="ARBA" id="ARBA00039449"/>
    </source>
</evidence>
<name>A0A1I7T0R7_9PELO</name>
<keyword evidence="3" id="KW-0808">Transferase</keyword>
<organism evidence="12 13">
    <name type="scientific">Caenorhabditis tropicalis</name>
    <dbReference type="NCBI Taxonomy" id="1561998"/>
    <lineage>
        <taxon>Eukaryota</taxon>
        <taxon>Metazoa</taxon>
        <taxon>Ecdysozoa</taxon>
        <taxon>Nematoda</taxon>
        <taxon>Chromadorea</taxon>
        <taxon>Rhabditida</taxon>
        <taxon>Rhabditina</taxon>
        <taxon>Rhabditomorpha</taxon>
        <taxon>Rhabditoidea</taxon>
        <taxon>Rhabditidae</taxon>
        <taxon>Peloderinae</taxon>
        <taxon>Caenorhabditis</taxon>
    </lineage>
</organism>
<protein>
    <recommendedName>
        <fullName evidence="6">Alpha N-terminal protein methyltransferase 1</fullName>
        <ecNumber evidence="5">2.1.1.244</ecNumber>
    </recommendedName>
    <alternativeName>
        <fullName evidence="7">X-Pro-Lys N-terminal protein methyltransferase 1</fullName>
    </alternativeName>
</protein>
<comment type="catalytic activity">
    <reaction evidence="9">
        <text>N-terminal L-prolyl-L-prolyl-L-lysyl-[protein] + 2 S-adenosyl-L-methionine = N-terminal N,N-dimethyl-L-prolyl-L-prolyl-L-lysyl-[protein] + 2 S-adenosyl-L-homocysteine + 2 H(+)</text>
        <dbReference type="Rhea" id="RHEA:54736"/>
        <dbReference type="Rhea" id="RHEA-COMP:13787"/>
        <dbReference type="Rhea" id="RHEA-COMP:13974"/>
        <dbReference type="ChEBI" id="CHEBI:15378"/>
        <dbReference type="ChEBI" id="CHEBI:57856"/>
        <dbReference type="ChEBI" id="CHEBI:59789"/>
        <dbReference type="ChEBI" id="CHEBI:138059"/>
        <dbReference type="ChEBI" id="CHEBI:138318"/>
        <dbReference type="EC" id="2.1.1.244"/>
    </reaction>
</comment>
<comment type="catalytic activity">
    <reaction evidence="8">
        <text>N-terminal L-seryl-L-prolyl-L-lysyl-[protein] + 3 S-adenosyl-L-methionine = N-terminal N,N,N-trimethyl-L-seryl-L-prolyl-L-lysyl-[protein] + 3 S-adenosyl-L-homocysteine + 3 H(+)</text>
        <dbReference type="Rhea" id="RHEA:54724"/>
        <dbReference type="Rhea" id="RHEA-COMP:13789"/>
        <dbReference type="Rhea" id="RHEA-COMP:13973"/>
        <dbReference type="ChEBI" id="CHEBI:15378"/>
        <dbReference type="ChEBI" id="CHEBI:57856"/>
        <dbReference type="ChEBI" id="CHEBI:59789"/>
        <dbReference type="ChEBI" id="CHEBI:138061"/>
        <dbReference type="ChEBI" id="CHEBI:138317"/>
        <dbReference type="EC" id="2.1.1.244"/>
    </reaction>
</comment>
<sequence length="247" mass="27314">MRRRTESGECCEAPGVMESSTTNPHKVYEKAETFWSRCSQDEVGMLGGTAVLQVPDVTGSVNFLNVLKRDKIVTNFENALDCGAGIGRVTKHVLMPFFKTVDLVDLVEELLATSAEYIGTDDGIGEKFVEGLQTFEPPKRKYDLIWIQWVSGQLTDQDLTSYLERCIEGLAPNGTIVIKESVSCGGKTLYHDTDGCWTRPESLILKLAENAGLKLIHKTVQTGFPKGLYAVKMIALKPVHPVEEDDD</sequence>
<dbReference type="AlphaFoldDB" id="A0A1I7T0R7"/>
<dbReference type="GO" id="GO:0032259">
    <property type="term" value="P:methylation"/>
    <property type="evidence" value="ECO:0007669"/>
    <property type="project" value="UniProtKB-KW"/>
</dbReference>
<dbReference type="PANTHER" id="PTHR12753">
    <property type="entry name" value="AD-003 - RELATED"/>
    <property type="match status" value="1"/>
</dbReference>
<evidence type="ECO:0000256" key="4">
    <source>
        <dbReference type="ARBA" id="ARBA00022691"/>
    </source>
</evidence>
<evidence type="ECO:0000256" key="2">
    <source>
        <dbReference type="ARBA" id="ARBA00022603"/>
    </source>
</evidence>
<evidence type="ECO:0000256" key="8">
    <source>
        <dbReference type="ARBA" id="ARBA00047306"/>
    </source>
</evidence>
<evidence type="ECO:0000256" key="1">
    <source>
        <dbReference type="ARBA" id="ARBA00009059"/>
    </source>
</evidence>
<feature type="binding site" evidence="11">
    <location>
        <begin position="132"/>
        <end position="133"/>
    </location>
    <ligand>
        <name>S-adenosyl-L-methionine</name>
        <dbReference type="ChEBI" id="CHEBI:59789"/>
    </ligand>
</feature>
<keyword evidence="2" id="KW-0489">Methyltransferase</keyword>
<dbReference type="InterPro" id="IPR008576">
    <property type="entry name" value="MeTrfase_NTM1"/>
</dbReference>
<evidence type="ECO:0000313" key="13">
    <source>
        <dbReference type="WBParaSite" id="Csp11.Scaffold450.g1294.t1"/>
    </source>
</evidence>
<evidence type="ECO:0000256" key="10">
    <source>
        <dbReference type="ARBA" id="ARBA00048167"/>
    </source>
</evidence>
<dbReference type="InterPro" id="IPR029063">
    <property type="entry name" value="SAM-dependent_MTases_sf"/>
</dbReference>
<reference evidence="13" key="1">
    <citation type="submission" date="2016-11" db="UniProtKB">
        <authorList>
            <consortium name="WormBaseParasite"/>
        </authorList>
    </citation>
    <scope>IDENTIFICATION</scope>
</reference>
<evidence type="ECO:0000256" key="11">
    <source>
        <dbReference type="PIRSR" id="PIRSR016958-1"/>
    </source>
</evidence>
<accession>A0A1I7T0R7</accession>
<dbReference type="SUPFAM" id="SSF53335">
    <property type="entry name" value="S-adenosyl-L-methionine-dependent methyltransferases"/>
    <property type="match status" value="1"/>
</dbReference>
<dbReference type="CDD" id="cd02440">
    <property type="entry name" value="AdoMet_MTases"/>
    <property type="match status" value="1"/>
</dbReference>
<evidence type="ECO:0000256" key="5">
    <source>
        <dbReference type="ARBA" id="ARBA00039112"/>
    </source>
</evidence>
<dbReference type="GO" id="GO:0005737">
    <property type="term" value="C:cytoplasm"/>
    <property type="evidence" value="ECO:0007669"/>
    <property type="project" value="TreeGrafter"/>
</dbReference>
<dbReference type="Pfam" id="PF05891">
    <property type="entry name" value="Methyltransf_PK"/>
    <property type="match status" value="1"/>
</dbReference>
<dbReference type="GO" id="GO:0071885">
    <property type="term" value="F:N-terminal protein N-methyltransferase activity"/>
    <property type="evidence" value="ECO:0007669"/>
    <property type="project" value="UniProtKB-EC"/>
</dbReference>
<evidence type="ECO:0000256" key="7">
    <source>
        <dbReference type="ARBA" id="ARBA00043129"/>
    </source>
</evidence>
<dbReference type="WBParaSite" id="Csp11.Scaffold450.g1294.t1">
    <property type="protein sequence ID" value="Csp11.Scaffold450.g1294.t1"/>
    <property type="gene ID" value="Csp11.Scaffold450.g1294"/>
</dbReference>
<comment type="catalytic activity">
    <reaction evidence="10">
        <text>N-terminal L-alanyl-L-prolyl-L-lysyl-[protein] + 3 S-adenosyl-L-methionine = N-terminal N,N,N-trimethyl-L-alanyl-L-prolyl-L-lysyl-[protein] + 3 S-adenosyl-L-homocysteine + 3 H(+)</text>
        <dbReference type="Rhea" id="RHEA:54712"/>
        <dbReference type="Rhea" id="RHEA-COMP:13785"/>
        <dbReference type="Rhea" id="RHEA-COMP:13971"/>
        <dbReference type="ChEBI" id="CHEBI:15378"/>
        <dbReference type="ChEBI" id="CHEBI:57856"/>
        <dbReference type="ChEBI" id="CHEBI:59789"/>
        <dbReference type="ChEBI" id="CHEBI:138057"/>
        <dbReference type="ChEBI" id="CHEBI:138315"/>
        <dbReference type="EC" id="2.1.1.244"/>
    </reaction>
</comment>
<proteinExistence type="inferred from homology"/>
<feature type="binding site" evidence="11">
    <location>
        <position position="83"/>
    </location>
    <ligand>
        <name>S-adenosyl-L-methionine</name>
        <dbReference type="ChEBI" id="CHEBI:59789"/>
    </ligand>
</feature>